<feature type="transmembrane region" description="Helical" evidence="1">
    <location>
        <begin position="84"/>
        <end position="104"/>
    </location>
</feature>
<dbReference type="OrthoDB" id="6157510at2759"/>
<dbReference type="Proteomes" id="UP000053660">
    <property type="component" value="Unassembled WGS sequence"/>
</dbReference>
<gene>
    <name evidence="2" type="ORF">OESDEN_07994</name>
</gene>
<organism evidence="2 3">
    <name type="scientific">Oesophagostomum dentatum</name>
    <name type="common">Nodular worm</name>
    <dbReference type="NCBI Taxonomy" id="61180"/>
    <lineage>
        <taxon>Eukaryota</taxon>
        <taxon>Metazoa</taxon>
        <taxon>Ecdysozoa</taxon>
        <taxon>Nematoda</taxon>
        <taxon>Chromadorea</taxon>
        <taxon>Rhabditida</taxon>
        <taxon>Rhabditina</taxon>
        <taxon>Rhabditomorpha</taxon>
        <taxon>Strongyloidea</taxon>
        <taxon>Strongylidae</taxon>
        <taxon>Oesophagostomum</taxon>
    </lineage>
</organism>
<dbReference type="PANTHER" id="PTHR33444:SF7">
    <property type="entry name" value="TRANSMEMBRANE PROTEIN 272"/>
    <property type="match status" value="1"/>
</dbReference>
<proteinExistence type="predicted"/>
<dbReference type="PANTHER" id="PTHR33444">
    <property type="entry name" value="SI:DKEY-19B23.12-RELATED"/>
    <property type="match status" value="1"/>
</dbReference>
<feature type="transmembrane region" description="Helical" evidence="1">
    <location>
        <begin position="54"/>
        <end position="72"/>
    </location>
</feature>
<reference evidence="2 3" key="1">
    <citation type="submission" date="2014-03" db="EMBL/GenBank/DDBJ databases">
        <title>Draft genome of the hookworm Oesophagostomum dentatum.</title>
        <authorList>
            <person name="Mitreva M."/>
        </authorList>
    </citation>
    <scope>NUCLEOTIDE SEQUENCE [LARGE SCALE GENOMIC DNA]</scope>
    <source>
        <strain evidence="2 3">OD-Hann</strain>
    </source>
</reference>
<sequence>MPTAAAQCLARESPATGNAARSLIRRESSRAIESTREFAQLAQKHITKPKTTSNIAVATFVLIYIAMGVIGVLNIDNCPVRDEIPIWMIVASVVSLVNIANYFYKSMKHILQFHEKAQLSFGDVSGG</sequence>
<name>A0A0B1T9W5_OESDE</name>
<evidence type="ECO:0000313" key="2">
    <source>
        <dbReference type="EMBL" id="KHJ92125.1"/>
    </source>
</evidence>
<dbReference type="EMBL" id="KN551549">
    <property type="protein sequence ID" value="KHJ92125.1"/>
    <property type="molecule type" value="Genomic_DNA"/>
</dbReference>
<keyword evidence="1" id="KW-0472">Membrane</keyword>
<evidence type="ECO:0000256" key="1">
    <source>
        <dbReference type="SAM" id="Phobius"/>
    </source>
</evidence>
<evidence type="ECO:0000313" key="3">
    <source>
        <dbReference type="Proteomes" id="UP000053660"/>
    </source>
</evidence>
<keyword evidence="3" id="KW-1185">Reference proteome</keyword>
<protein>
    <submittedName>
        <fullName evidence="2">Uncharacterized protein</fullName>
    </submittedName>
</protein>
<dbReference type="InterPro" id="IPR040350">
    <property type="entry name" value="TMEM272"/>
</dbReference>
<accession>A0A0B1T9W5</accession>
<dbReference type="AlphaFoldDB" id="A0A0B1T9W5"/>
<keyword evidence="1" id="KW-1133">Transmembrane helix</keyword>
<keyword evidence="1" id="KW-0812">Transmembrane</keyword>